<sequence length="86" mass="9598">MFDQKQRQRMILRYRHVLKQQFPDQSELFFADLSQTIVAAIVTAIRQVSAGLDGPKAYWASIILNIIGQVIVQLQAPEGSVIAGTV</sequence>
<dbReference type="EMBL" id="LAZR01039263">
    <property type="protein sequence ID" value="KKL17423.1"/>
    <property type="molecule type" value="Genomic_DNA"/>
</dbReference>
<comment type="caution">
    <text evidence="1">The sequence shown here is derived from an EMBL/GenBank/DDBJ whole genome shotgun (WGS) entry which is preliminary data.</text>
</comment>
<proteinExistence type="predicted"/>
<dbReference type="AlphaFoldDB" id="A0A0F9DZX3"/>
<gene>
    <name evidence="1" type="ORF">LCGC14_2485680</name>
</gene>
<name>A0A0F9DZX3_9ZZZZ</name>
<protein>
    <submittedName>
        <fullName evidence="1">Uncharacterized protein</fullName>
    </submittedName>
</protein>
<evidence type="ECO:0000313" key="1">
    <source>
        <dbReference type="EMBL" id="KKL17423.1"/>
    </source>
</evidence>
<organism evidence="1">
    <name type="scientific">marine sediment metagenome</name>
    <dbReference type="NCBI Taxonomy" id="412755"/>
    <lineage>
        <taxon>unclassified sequences</taxon>
        <taxon>metagenomes</taxon>
        <taxon>ecological metagenomes</taxon>
    </lineage>
</organism>
<reference evidence="1" key="1">
    <citation type="journal article" date="2015" name="Nature">
        <title>Complex archaea that bridge the gap between prokaryotes and eukaryotes.</title>
        <authorList>
            <person name="Spang A."/>
            <person name="Saw J.H."/>
            <person name="Jorgensen S.L."/>
            <person name="Zaremba-Niedzwiedzka K."/>
            <person name="Martijn J."/>
            <person name="Lind A.E."/>
            <person name="van Eijk R."/>
            <person name="Schleper C."/>
            <person name="Guy L."/>
            <person name="Ettema T.J."/>
        </authorList>
    </citation>
    <scope>NUCLEOTIDE SEQUENCE</scope>
</reference>
<accession>A0A0F9DZX3</accession>
<feature type="non-terminal residue" evidence="1">
    <location>
        <position position="86"/>
    </location>
</feature>